<reference evidence="2" key="1">
    <citation type="journal article" date="2016" name="Nat. Biotechnol.">
        <title>Sequencing wild and cultivated cassava and related species reveals extensive interspecific hybridization and genetic diversity.</title>
        <authorList>
            <person name="Bredeson J.V."/>
            <person name="Lyons J.B."/>
            <person name="Prochnik S.E."/>
            <person name="Wu G.A."/>
            <person name="Ha C.M."/>
            <person name="Edsinger-Gonzales E."/>
            <person name="Grimwood J."/>
            <person name="Schmutz J."/>
            <person name="Rabbi I.Y."/>
            <person name="Egesi C."/>
            <person name="Nauluvula P."/>
            <person name="Lebot V."/>
            <person name="Ndunguru J."/>
            <person name="Mkamilo G."/>
            <person name="Bart R.S."/>
            <person name="Setter T.L."/>
            <person name="Gleadow R.M."/>
            <person name="Kulakow P."/>
            <person name="Ferguson M.E."/>
            <person name="Rounsley S."/>
            <person name="Rokhsar D.S."/>
        </authorList>
    </citation>
    <scope>NUCLEOTIDE SEQUENCE [LARGE SCALE GENOMIC DNA]</scope>
    <source>
        <strain evidence="2">cv. AM560-2</strain>
    </source>
</reference>
<dbReference type="Proteomes" id="UP000091857">
    <property type="component" value="Chromosome 1"/>
</dbReference>
<proteinExistence type="predicted"/>
<sequence length="173" mass="19622">MTRGIPFPRFKQLGVTYWASSPTPFNSSLNFFLFLLLKIYLPVGSGWRFWWLRWTVGRQRRGHKAEDMASKEEASRSEGEEYVYRISTAEEWESLQKDGAIFGGDLDKSSGFIHLSKLNQLGDGLIYEVVDGSNSFPHFYGPSRSFVPLPLDAVVKAEKITVSDGQFICSLLN</sequence>
<protein>
    <submittedName>
        <fullName evidence="1">Uncharacterized protein</fullName>
    </submittedName>
</protein>
<evidence type="ECO:0000313" key="2">
    <source>
        <dbReference type="Proteomes" id="UP000091857"/>
    </source>
</evidence>
<comment type="caution">
    <text evidence="1">The sequence shown here is derived from an EMBL/GenBank/DDBJ whole genome shotgun (WGS) entry which is preliminary data.</text>
</comment>
<keyword evidence="2" id="KW-1185">Reference proteome</keyword>
<gene>
    <name evidence="1" type="ORF">MANES_01G231900v8</name>
</gene>
<evidence type="ECO:0000313" key="1">
    <source>
        <dbReference type="EMBL" id="KAG8663625.1"/>
    </source>
</evidence>
<organism evidence="1 2">
    <name type="scientific">Manihot esculenta</name>
    <name type="common">Cassava</name>
    <name type="synonym">Jatropha manihot</name>
    <dbReference type="NCBI Taxonomy" id="3983"/>
    <lineage>
        <taxon>Eukaryota</taxon>
        <taxon>Viridiplantae</taxon>
        <taxon>Streptophyta</taxon>
        <taxon>Embryophyta</taxon>
        <taxon>Tracheophyta</taxon>
        <taxon>Spermatophyta</taxon>
        <taxon>Magnoliopsida</taxon>
        <taxon>eudicotyledons</taxon>
        <taxon>Gunneridae</taxon>
        <taxon>Pentapetalae</taxon>
        <taxon>rosids</taxon>
        <taxon>fabids</taxon>
        <taxon>Malpighiales</taxon>
        <taxon>Euphorbiaceae</taxon>
        <taxon>Crotonoideae</taxon>
        <taxon>Manihoteae</taxon>
        <taxon>Manihot</taxon>
    </lineage>
</organism>
<dbReference type="EMBL" id="CM004387">
    <property type="protein sequence ID" value="KAG8663625.1"/>
    <property type="molecule type" value="Genomic_DNA"/>
</dbReference>
<name>A0ACB7IFV6_MANES</name>
<accession>A0ACB7IFV6</accession>